<dbReference type="GO" id="GO:0004842">
    <property type="term" value="F:ubiquitin-protein transferase activity"/>
    <property type="evidence" value="ECO:0007669"/>
    <property type="project" value="InterPro"/>
</dbReference>
<feature type="compositionally biased region" description="Basic and acidic residues" evidence="1">
    <location>
        <begin position="31"/>
        <end position="40"/>
    </location>
</feature>
<feature type="non-terminal residue" evidence="3">
    <location>
        <position position="1"/>
    </location>
</feature>
<dbReference type="InterPro" id="IPR003613">
    <property type="entry name" value="Ubox_domain"/>
</dbReference>
<evidence type="ECO:0000313" key="4">
    <source>
        <dbReference type="Proteomes" id="UP000265520"/>
    </source>
</evidence>
<keyword evidence="4" id="KW-1185">Reference proteome</keyword>
<dbReference type="EMBL" id="LXQA010559953">
    <property type="protein sequence ID" value="MCI59246.1"/>
    <property type="molecule type" value="Genomic_DNA"/>
</dbReference>
<feature type="domain" description="U-box" evidence="2">
    <location>
        <begin position="1"/>
        <end position="27"/>
    </location>
</feature>
<sequence length="80" mass="8702">SVSSIELVPNLVLRKLIQQYCNVNGIPSGDSGRRSRDITRTAEPGSEAAEGAMKLLADFLCESLDNGNVEQKNHAAFEIR</sequence>
<reference evidence="3 4" key="1">
    <citation type="journal article" date="2018" name="Front. Plant Sci.">
        <title>Red Clover (Trifolium pratense) and Zigzag Clover (T. medium) - A Picture of Genomic Similarities and Differences.</title>
        <authorList>
            <person name="Dluhosova J."/>
            <person name="Istvanek J."/>
            <person name="Nedelnik J."/>
            <person name="Repkova J."/>
        </authorList>
    </citation>
    <scope>NUCLEOTIDE SEQUENCE [LARGE SCALE GENOMIC DNA]</scope>
    <source>
        <strain evidence="4">cv. 10/8</strain>
        <tissue evidence="3">Leaf</tissue>
    </source>
</reference>
<feature type="region of interest" description="Disordered" evidence="1">
    <location>
        <begin position="25"/>
        <end position="47"/>
    </location>
</feature>
<dbReference type="AlphaFoldDB" id="A0A392TGJ1"/>
<evidence type="ECO:0000313" key="3">
    <source>
        <dbReference type="EMBL" id="MCI59246.1"/>
    </source>
</evidence>
<dbReference type="Proteomes" id="UP000265520">
    <property type="component" value="Unassembled WGS sequence"/>
</dbReference>
<dbReference type="PROSITE" id="PS51698">
    <property type="entry name" value="U_BOX"/>
    <property type="match status" value="1"/>
</dbReference>
<organism evidence="3 4">
    <name type="scientific">Trifolium medium</name>
    <dbReference type="NCBI Taxonomy" id="97028"/>
    <lineage>
        <taxon>Eukaryota</taxon>
        <taxon>Viridiplantae</taxon>
        <taxon>Streptophyta</taxon>
        <taxon>Embryophyta</taxon>
        <taxon>Tracheophyta</taxon>
        <taxon>Spermatophyta</taxon>
        <taxon>Magnoliopsida</taxon>
        <taxon>eudicotyledons</taxon>
        <taxon>Gunneridae</taxon>
        <taxon>Pentapetalae</taxon>
        <taxon>rosids</taxon>
        <taxon>fabids</taxon>
        <taxon>Fabales</taxon>
        <taxon>Fabaceae</taxon>
        <taxon>Papilionoideae</taxon>
        <taxon>50 kb inversion clade</taxon>
        <taxon>NPAAA clade</taxon>
        <taxon>Hologalegina</taxon>
        <taxon>IRL clade</taxon>
        <taxon>Trifolieae</taxon>
        <taxon>Trifolium</taxon>
    </lineage>
</organism>
<accession>A0A392TGJ1</accession>
<feature type="non-terminal residue" evidence="3">
    <location>
        <position position="80"/>
    </location>
</feature>
<comment type="caution">
    <text evidence="3">The sequence shown here is derived from an EMBL/GenBank/DDBJ whole genome shotgun (WGS) entry which is preliminary data.</text>
</comment>
<evidence type="ECO:0000256" key="1">
    <source>
        <dbReference type="SAM" id="MobiDB-lite"/>
    </source>
</evidence>
<dbReference type="GO" id="GO:0016567">
    <property type="term" value="P:protein ubiquitination"/>
    <property type="evidence" value="ECO:0007669"/>
    <property type="project" value="InterPro"/>
</dbReference>
<evidence type="ECO:0000259" key="2">
    <source>
        <dbReference type="PROSITE" id="PS51698"/>
    </source>
</evidence>
<name>A0A392TGJ1_9FABA</name>
<proteinExistence type="predicted"/>
<protein>
    <submittedName>
        <fullName evidence="3">U-box domain-containing protein 19-like</fullName>
    </submittedName>
</protein>